<comment type="caution">
    <text evidence="1">The sequence shown here is derived from an EMBL/GenBank/DDBJ whole genome shotgun (WGS) entry which is preliminary data.</text>
</comment>
<evidence type="ECO:0000313" key="2">
    <source>
        <dbReference type="Proteomes" id="UP001143856"/>
    </source>
</evidence>
<keyword evidence="2" id="KW-1185">Reference proteome</keyword>
<proteinExistence type="predicted"/>
<name>A0ACC1PKM9_9PEZI</name>
<reference evidence="1" key="1">
    <citation type="submission" date="2022-10" db="EMBL/GenBank/DDBJ databases">
        <title>Genome Sequence of Xylaria curta.</title>
        <authorList>
            <person name="Buettner E."/>
        </authorList>
    </citation>
    <scope>NUCLEOTIDE SEQUENCE</scope>
    <source>
        <strain evidence="1">Babe10</strain>
    </source>
</reference>
<dbReference type="Proteomes" id="UP001143856">
    <property type="component" value="Unassembled WGS sequence"/>
</dbReference>
<dbReference type="EMBL" id="JAPDGR010000223">
    <property type="protein sequence ID" value="KAJ2993277.1"/>
    <property type="molecule type" value="Genomic_DNA"/>
</dbReference>
<protein>
    <submittedName>
        <fullName evidence="1">Uncharacterized protein</fullName>
    </submittedName>
</protein>
<sequence length="512" mass="58235">MSRLPSLQFSEFRQNDQEYIVITKDTSFAFRRLRMDVLGRNTTDQTSDNQLVGWMPEGNDRGTWSVVVTSFVTIIICTWTVLHPRIHVGRKLRRVHKACQLVKQVLAPELESIEALQEFLQARKTLNCCASSTRNGLKLSQSFFIGMMGIRYRTRTHGGYRVLWPMQFAYLLNSGLVSWPPDESYGLSEELIEDKSKADGLVKLVALWQVAWFTINCIARGVHSLELAPLESMTLAYVVQTVLTYCLWWKKPKDVATVSFVSLPDMNDEQYRTFEALSMEATYDVPDPSSTRQSMGIAWYIIPRDCSEMSYRVAKAGTRDATREESQTRDDAATPPQEKRDEGAEQHKITIQSPSLPSTRPQLKHATVLRDIEEAEMPGVKSGGSDPTDNKVVTEWDDALYMTRWWPVVCLLGCSFGAVHLISWNATFPTIIELWLWRASSVGSIATALVTMQFKKVSFRWQGLVTIVQIGSPVLYIVCRLFMVAEAIAAFRALPKMVYKTYQITNYLFHFG</sequence>
<organism evidence="1 2">
    <name type="scientific">Xylaria curta</name>
    <dbReference type="NCBI Taxonomy" id="42375"/>
    <lineage>
        <taxon>Eukaryota</taxon>
        <taxon>Fungi</taxon>
        <taxon>Dikarya</taxon>
        <taxon>Ascomycota</taxon>
        <taxon>Pezizomycotina</taxon>
        <taxon>Sordariomycetes</taxon>
        <taxon>Xylariomycetidae</taxon>
        <taxon>Xylariales</taxon>
        <taxon>Xylariaceae</taxon>
        <taxon>Xylaria</taxon>
    </lineage>
</organism>
<gene>
    <name evidence="1" type="ORF">NUW58_g1888</name>
</gene>
<accession>A0ACC1PKM9</accession>
<evidence type="ECO:0000313" key="1">
    <source>
        <dbReference type="EMBL" id="KAJ2993277.1"/>
    </source>
</evidence>